<organism evidence="7 8">
    <name type="scientific">Actinomadura rugatobispora</name>
    <dbReference type="NCBI Taxonomy" id="1994"/>
    <lineage>
        <taxon>Bacteria</taxon>
        <taxon>Bacillati</taxon>
        <taxon>Actinomycetota</taxon>
        <taxon>Actinomycetes</taxon>
        <taxon>Streptosporangiales</taxon>
        <taxon>Thermomonosporaceae</taxon>
        <taxon>Actinomadura</taxon>
    </lineage>
</organism>
<feature type="region of interest" description="Disordered" evidence="5">
    <location>
        <begin position="436"/>
        <end position="469"/>
    </location>
</feature>
<evidence type="ECO:0000256" key="1">
    <source>
        <dbReference type="ARBA" id="ARBA00009670"/>
    </source>
</evidence>
<name>A0ABW0ZQL9_9ACTN</name>
<protein>
    <submittedName>
        <fullName evidence="7">ABC1 kinase family protein</fullName>
    </submittedName>
</protein>
<evidence type="ECO:0000256" key="2">
    <source>
        <dbReference type="ARBA" id="ARBA00022679"/>
    </source>
</evidence>
<evidence type="ECO:0000259" key="6">
    <source>
        <dbReference type="Pfam" id="PF03109"/>
    </source>
</evidence>
<accession>A0ABW0ZQL9</accession>
<dbReference type="CDD" id="cd13970">
    <property type="entry name" value="ABC1_ADCK3"/>
    <property type="match status" value="1"/>
</dbReference>
<reference evidence="8" key="1">
    <citation type="journal article" date="2019" name="Int. J. Syst. Evol. Microbiol.">
        <title>The Global Catalogue of Microorganisms (GCM) 10K type strain sequencing project: providing services to taxonomists for standard genome sequencing and annotation.</title>
        <authorList>
            <consortium name="The Broad Institute Genomics Platform"/>
            <consortium name="The Broad Institute Genome Sequencing Center for Infectious Disease"/>
            <person name="Wu L."/>
            <person name="Ma J."/>
        </authorList>
    </citation>
    <scope>NUCLEOTIDE SEQUENCE [LARGE SCALE GENOMIC DNA]</scope>
    <source>
        <strain evidence="8">KCTC 42087</strain>
    </source>
</reference>
<comment type="caution">
    <text evidence="7">The sequence shown here is derived from an EMBL/GenBank/DDBJ whole genome shotgun (WGS) entry which is preliminary data.</text>
</comment>
<dbReference type="Proteomes" id="UP001596074">
    <property type="component" value="Unassembled WGS sequence"/>
</dbReference>
<keyword evidence="2" id="KW-0808">Transferase</keyword>
<proteinExistence type="inferred from homology"/>
<dbReference type="EMBL" id="JBHSON010000008">
    <property type="protein sequence ID" value="MFC5745564.1"/>
    <property type="molecule type" value="Genomic_DNA"/>
</dbReference>
<keyword evidence="3" id="KW-0547">Nucleotide-binding</keyword>
<dbReference type="RefSeq" id="WP_378281186.1">
    <property type="nucleotide sequence ID" value="NZ_JBHSON010000008.1"/>
</dbReference>
<dbReference type="PANTHER" id="PTHR43851">
    <property type="match status" value="1"/>
</dbReference>
<evidence type="ECO:0000256" key="5">
    <source>
        <dbReference type="SAM" id="MobiDB-lite"/>
    </source>
</evidence>
<dbReference type="InterPro" id="IPR011009">
    <property type="entry name" value="Kinase-like_dom_sf"/>
</dbReference>
<dbReference type="SUPFAM" id="SSF56112">
    <property type="entry name" value="Protein kinase-like (PK-like)"/>
    <property type="match status" value="1"/>
</dbReference>
<evidence type="ECO:0000256" key="3">
    <source>
        <dbReference type="ARBA" id="ARBA00022741"/>
    </source>
</evidence>
<dbReference type="InterPro" id="IPR004147">
    <property type="entry name" value="ABC1_dom"/>
</dbReference>
<sequence>MSDIPRRAVTRSAKLASLPLGFAGRTALGLGKRTLGRPAETVALEVQRRTADQLFRVLGELKGGAMKVGQLLSIFEAGLPEEVAGPFRSSLTKLQEAAPPMPAATVHRVMAEGLGEDWRDRFAEFDDRPAAAASIGQVHRAVWRDGRAVAVKVQYPGAGKALMSDFNQISRLSRLITPLFPGVEVKPVVADLKRRLEKELDYDDEARAQSAFHDAYDGDPDILVPAVVAQSGHVLVTEWLDGTPLAKVIADGPQELRDRAGLLLFRFLLSGPARCEMIHIDPHPGNFRMLDDGRLGVMDFGGAARVPAELQWSIGRLLRIGTLGTPEEMVEAMREEGFLAREGDIDPEQLAALVSAHAFPFATERFRYTREWMRQETARGFGIATDMRPGGLARHLRLPPQYMAVTRALTSCGGVLCQLEAEGDFRAEAERWLPGFAAGDAPDGAEDAEGGGLTGPPGVPGLAEGEATA</sequence>
<comment type="similarity">
    <text evidence="1">Belongs to the protein kinase superfamily. ADCK protein kinase family.</text>
</comment>
<gene>
    <name evidence="7" type="ORF">ACFPZN_08095</name>
</gene>
<keyword evidence="4" id="KW-0067">ATP-binding</keyword>
<keyword evidence="7" id="KW-0418">Kinase</keyword>
<dbReference type="InterPro" id="IPR034646">
    <property type="entry name" value="ADCK3_dom"/>
</dbReference>
<keyword evidence="8" id="KW-1185">Reference proteome</keyword>
<dbReference type="InterPro" id="IPR051409">
    <property type="entry name" value="Atypical_kinase_ADCK"/>
</dbReference>
<feature type="domain" description="ABC1 atypical kinase-like" evidence="6">
    <location>
        <begin position="93"/>
        <end position="317"/>
    </location>
</feature>
<dbReference type="PANTHER" id="PTHR43851:SF3">
    <property type="entry name" value="COENZYME Q8"/>
    <property type="match status" value="1"/>
</dbReference>
<dbReference type="Pfam" id="PF03109">
    <property type="entry name" value="ABC1"/>
    <property type="match status" value="1"/>
</dbReference>
<evidence type="ECO:0000256" key="4">
    <source>
        <dbReference type="ARBA" id="ARBA00022840"/>
    </source>
</evidence>
<evidence type="ECO:0000313" key="8">
    <source>
        <dbReference type="Proteomes" id="UP001596074"/>
    </source>
</evidence>
<dbReference type="GO" id="GO:0016301">
    <property type="term" value="F:kinase activity"/>
    <property type="evidence" value="ECO:0007669"/>
    <property type="project" value="UniProtKB-KW"/>
</dbReference>
<evidence type="ECO:0000313" key="7">
    <source>
        <dbReference type="EMBL" id="MFC5745564.1"/>
    </source>
</evidence>